<sequence>MPGSALSIVSAKDDSSLTRDTPDLIITTIVVILIMSAKERTNRMSTIIDQDGKEIDYATAVNLMDDGIREELHAEMAPCTDQRFFDAYIERHYAKYGEDFTI</sequence>
<reference evidence="2 3" key="1">
    <citation type="submission" date="2019-07" db="EMBL/GenBank/DDBJ databases">
        <authorList>
            <person name="Chang H.-W."/>
            <person name="Raman A."/>
            <person name="Venkatesh S."/>
            <person name="Gehrig J."/>
        </authorList>
    </citation>
    <scope>NUCLEOTIDE SEQUENCE [LARGE SCALE GENOMIC DNA]</scope>
    <source>
        <strain evidence="2">B.longum_ssp_infantis_4</strain>
    </source>
</reference>
<dbReference type="InterPro" id="IPR054398">
    <property type="entry name" value="AcrIC5-like_dom"/>
</dbReference>
<evidence type="ECO:0000313" key="2">
    <source>
        <dbReference type="EMBL" id="VUW84408.1"/>
    </source>
</evidence>
<dbReference type="Pfam" id="PF22147">
    <property type="entry name" value="AcrIC5"/>
    <property type="match status" value="1"/>
</dbReference>
<organism evidence="2 3">
    <name type="scientific">Bifidobacterium longum subsp. infantis</name>
    <dbReference type="NCBI Taxonomy" id="1682"/>
    <lineage>
        <taxon>Bacteria</taxon>
        <taxon>Bacillati</taxon>
        <taxon>Actinomycetota</taxon>
        <taxon>Actinomycetes</taxon>
        <taxon>Bifidobacteriales</taxon>
        <taxon>Bifidobacteriaceae</taxon>
        <taxon>Bifidobacterium</taxon>
    </lineage>
</organism>
<dbReference type="AlphaFoldDB" id="A0A564S1W0"/>
<proteinExistence type="predicted"/>
<dbReference type="Proteomes" id="UP000319252">
    <property type="component" value="Unassembled WGS sequence"/>
</dbReference>
<protein>
    <recommendedName>
        <fullName evidence="1">AcrIC5-like domain-containing protein</fullName>
    </recommendedName>
</protein>
<accession>A0A564S1W0</accession>
<gene>
    <name evidence="2" type="ORF">BLONGUMMC1_01678</name>
</gene>
<evidence type="ECO:0000313" key="3">
    <source>
        <dbReference type="Proteomes" id="UP000319252"/>
    </source>
</evidence>
<dbReference type="EMBL" id="CABHML010000069">
    <property type="protein sequence ID" value="VUW84408.1"/>
    <property type="molecule type" value="Genomic_DNA"/>
</dbReference>
<evidence type="ECO:0000259" key="1">
    <source>
        <dbReference type="Pfam" id="PF22147"/>
    </source>
</evidence>
<name>A0A564S1W0_BIFLI</name>
<feature type="domain" description="AcrIC5-like" evidence="1">
    <location>
        <begin position="49"/>
        <end position="100"/>
    </location>
</feature>